<keyword evidence="5 7" id="KW-1133">Transmembrane helix</keyword>
<dbReference type="AlphaFoldDB" id="A0AAN7TSF6"/>
<keyword evidence="9" id="KW-1185">Reference proteome</keyword>
<dbReference type="Pfam" id="PF07297">
    <property type="entry name" value="DPM2"/>
    <property type="match status" value="1"/>
</dbReference>
<evidence type="ECO:0000256" key="1">
    <source>
        <dbReference type="ARBA" id="ARBA00004477"/>
    </source>
</evidence>
<dbReference type="Proteomes" id="UP001344447">
    <property type="component" value="Unassembled WGS sequence"/>
</dbReference>
<gene>
    <name evidence="8" type="ORF">RB653_010472</name>
</gene>
<dbReference type="InterPro" id="IPR009914">
    <property type="entry name" value="DPM2"/>
</dbReference>
<evidence type="ECO:0000256" key="4">
    <source>
        <dbReference type="ARBA" id="ARBA00022824"/>
    </source>
</evidence>
<dbReference type="GO" id="GO:0180047">
    <property type="term" value="P:dolichol phosphate mannose biosynthetic process"/>
    <property type="evidence" value="ECO:0007669"/>
    <property type="project" value="InterPro"/>
</dbReference>
<proteinExistence type="inferred from homology"/>
<reference evidence="8 9" key="1">
    <citation type="submission" date="2023-11" db="EMBL/GenBank/DDBJ databases">
        <title>Dfirmibasis_genome.</title>
        <authorList>
            <person name="Edelbroek B."/>
            <person name="Kjellin J."/>
            <person name="Jerlstrom-Hultqvist J."/>
            <person name="Soderbom F."/>
        </authorList>
    </citation>
    <scope>NUCLEOTIDE SEQUENCE [LARGE SCALE GENOMIC DNA]</scope>
    <source>
        <strain evidence="8 9">TNS-C-14</strain>
    </source>
</reference>
<comment type="similarity">
    <text evidence="2 7">Belongs to the DPM2 family.</text>
</comment>
<protein>
    <recommendedName>
        <fullName evidence="7">Dolichol phosphate-mannose biosynthesis regulatory protein</fullName>
    </recommendedName>
</protein>
<comment type="function">
    <text evidence="7">Regulatory subunit of the dolichol-phosphate mannose (DPM) synthase complex; essential for the ER localization.</text>
</comment>
<sequence>MGASDKFIGFVMLLFSIFVFAYYTTWVIVTPFIVSDHWIQQYFLPREYGIIIPLVLLVVGITAIGTFLGLVMIKSKKNK</sequence>
<evidence type="ECO:0000256" key="7">
    <source>
        <dbReference type="RuleBase" id="RU365084"/>
    </source>
</evidence>
<name>A0AAN7TSF6_9MYCE</name>
<dbReference type="GO" id="GO:0030234">
    <property type="term" value="F:enzyme regulator activity"/>
    <property type="evidence" value="ECO:0007669"/>
    <property type="project" value="UniProtKB-UniRule"/>
</dbReference>
<keyword evidence="3 7" id="KW-0812">Transmembrane</keyword>
<keyword evidence="4 7" id="KW-0256">Endoplasmic reticulum</keyword>
<dbReference type="PANTHER" id="PTHR15039:SF11">
    <property type="entry name" value="DOLICHOL PHOSPHATE-MANNOSE BIOSYNTHESIS REGULATORY PROTEIN"/>
    <property type="match status" value="1"/>
</dbReference>
<dbReference type="PANTHER" id="PTHR15039">
    <property type="entry name" value="DOLICHOL PHOSPHATE-MANNOSE BIOSYNTHESIS REGULATORY PROTEIN"/>
    <property type="match status" value="1"/>
</dbReference>
<feature type="transmembrane region" description="Helical" evidence="7">
    <location>
        <begin position="48"/>
        <end position="73"/>
    </location>
</feature>
<organism evidence="8 9">
    <name type="scientific">Dictyostelium firmibasis</name>
    <dbReference type="NCBI Taxonomy" id="79012"/>
    <lineage>
        <taxon>Eukaryota</taxon>
        <taxon>Amoebozoa</taxon>
        <taxon>Evosea</taxon>
        <taxon>Eumycetozoa</taxon>
        <taxon>Dictyostelia</taxon>
        <taxon>Dictyosteliales</taxon>
        <taxon>Dictyosteliaceae</taxon>
        <taxon>Dictyostelium</taxon>
    </lineage>
</organism>
<accession>A0AAN7TSF6</accession>
<dbReference type="GO" id="GO:0006506">
    <property type="term" value="P:GPI anchor biosynthetic process"/>
    <property type="evidence" value="ECO:0007669"/>
    <property type="project" value="TreeGrafter"/>
</dbReference>
<dbReference type="EMBL" id="JAVFKY010000006">
    <property type="protein sequence ID" value="KAK5575216.1"/>
    <property type="molecule type" value="Genomic_DNA"/>
</dbReference>
<feature type="transmembrane region" description="Helical" evidence="7">
    <location>
        <begin position="7"/>
        <end position="28"/>
    </location>
</feature>
<comment type="subunit">
    <text evidence="7">Component of the dolichol-phosphate mannose (DPM) synthase complex.</text>
</comment>
<comment type="caution">
    <text evidence="8">The sequence shown here is derived from an EMBL/GenBank/DDBJ whole genome shotgun (WGS) entry which is preliminary data.</text>
</comment>
<comment type="pathway">
    <text evidence="7">Protein modification; protein glycosylation.</text>
</comment>
<dbReference type="GO" id="GO:0033185">
    <property type="term" value="C:dolichol-phosphate-mannose synthase complex"/>
    <property type="evidence" value="ECO:0007669"/>
    <property type="project" value="TreeGrafter"/>
</dbReference>
<evidence type="ECO:0000313" key="8">
    <source>
        <dbReference type="EMBL" id="KAK5575216.1"/>
    </source>
</evidence>
<dbReference type="GO" id="GO:0005789">
    <property type="term" value="C:endoplasmic reticulum membrane"/>
    <property type="evidence" value="ECO:0007669"/>
    <property type="project" value="UniProtKB-SubCell"/>
</dbReference>
<evidence type="ECO:0000313" key="9">
    <source>
        <dbReference type="Proteomes" id="UP001344447"/>
    </source>
</evidence>
<keyword evidence="6 7" id="KW-0472">Membrane</keyword>
<evidence type="ECO:0000256" key="2">
    <source>
        <dbReference type="ARBA" id="ARBA00005478"/>
    </source>
</evidence>
<evidence type="ECO:0000256" key="6">
    <source>
        <dbReference type="ARBA" id="ARBA00023136"/>
    </source>
</evidence>
<evidence type="ECO:0000256" key="5">
    <source>
        <dbReference type="ARBA" id="ARBA00022989"/>
    </source>
</evidence>
<comment type="subcellular location">
    <subcellularLocation>
        <location evidence="1 7">Endoplasmic reticulum membrane</location>
        <topology evidence="1 7">Multi-pass membrane protein</topology>
    </subcellularLocation>
</comment>
<evidence type="ECO:0000256" key="3">
    <source>
        <dbReference type="ARBA" id="ARBA00022692"/>
    </source>
</evidence>